<dbReference type="AlphaFoldDB" id="X1NIU6"/>
<proteinExistence type="predicted"/>
<sequence length="97" mass="11402">YTLLNKGFSKSASSKKFRKELDELLDKIIEERVSKDRIVILTNMAMELWYEEKESEDYSLAFSFDENGIPNSVSLEIYGRTHSEITIPDYKLKEEQE</sequence>
<gene>
    <name evidence="1" type="ORF">S06H3_39302</name>
</gene>
<feature type="non-terminal residue" evidence="1">
    <location>
        <position position="1"/>
    </location>
</feature>
<comment type="caution">
    <text evidence="1">The sequence shown here is derived from an EMBL/GenBank/DDBJ whole genome shotgun (WGS) entry which is preliminary data.</text>
</comment>
<name>X1NIU6_9ZZZZ</name>
<dbReference type="EMBL" id="BARV01024027">
    <property type="protein sequence ID" value="GAI43483.1"/>
    <property type="molecule type" value="Genomic_DNA"/>
</dbReference>
<evidence type="ECO:0000313" key="1">
    <source>
        <dbReference type="EMBL" id="GAI43483.1"/>
    </source>
</evidence>
<protein>
    <submittedName>
        <fullName evidence="1">Uncharacterized protein</fullName>
    </submittedName>
</protein>
<organism evidence="1">
    <name type="scientific">marine sediment metagenome</name>
    <dbReference type="NCBI Taxonomy" id="412755"/>
    <lineage>
        <taxon>unclassified sequences</taxon>
        <taxon>metagenomes</taxon>
        <taxon>ecological metagenomes</taxon>
    </lineage>
</organism>
<accession>X1NIU6</accession>
<reference evidence="1" key="1">
    <citation type="journal article" date="2014" name="Front. Microbiol.">
        <title>High frequency of phylogenetically diverse reductive dehalogenase-homologous genes in deep subseafloor sedimentary metagenomes.</title>
        <authorList>
            <person name="Kawai M."/>
            <person name="Futagami T."/>
            <person name="Toyoda A."/>
            <person name="Takaki Y."/>
            <person name="Nishi S."/>
            <person name="Hori S."/>
            <person name="Arai W."/>
            <person name="Tsubouchi T."/>
            <person name="Morono Y."/>
            <person name="Uchiyama I."/>
            <person name="Ito T."/>
            <person name="Fujiyama A."/>
            <person name="Inagaki F."/>
            <person name="Takami H."/>
        </authorList>
    </citation>
    <scope>NUCLEOTIDE SEQUENCE</scope>
    <source>
        <strain evidence="1">Expedition CK06-06</strain>
    </source>
</reference>